<sequence length="303" mass="32732">MDLLAQQKKKSVGVGNPEQAPVQEPVQANLGANRFFIPEGGCSFRDVVQGSKRIEIGSLPSESVACQSKLVVEAPADSGALKDLFGKALIDRTKDLPTLIKLDKLLAEAGWVDMEIMYVSGLTLMLKFQEVEEASNFVLDSNLWRGWFSALDVWEGQNEVFDCVVAKFGKLVHPANLNLDNGELSVVCVGILVGEGSRINVPVKLKWRDRSFMLWVSEEAGDWEPDCVGLVMRQGVSEGHGTEAGCLPAMADTSPVGTTEAEEVREQGGEESAPAVNRDTCMGGTEVVNDLSIPKVVHGGNLF</sequence>
<dbReference type="EMBL" id="MNCJ02000321">
    <property type="protein sequence ID" value="KAF5802871.1"/>
    <property type="molecule type" value="Genomic_DNA"/>
</dbReference>
<evidence type="ECO:0008006" key="4">
    <source>
        <dbReference type="Google" id="ProtNLM"/>
    </source>
</evidence>
<proteinExistence type="predicted"/>
<reference evidence="2" key="2">
    <citation type="submission" date="2020-06" db="EMBL/GenBank/DDBJ databases">
        <title>Helianthus annuus Genome sequencing and assembly Release 2.</title>
        <authorList>
            <person name="Gouzy J."/>
            <person name="Langlade N."/>
            <person name="Munos S."/>
        </authorList>
    </citation>
    <scope>NUCLEOTIDE SEQUENCE</scope>
    <source>
        <tissue evidence="2">Leaves</tissue>
    </source>
</reference>
<protein>
    <recommendedName>
        <fullName evidence="4">DUF4283 domain-containing protein</fullName>
    </recommendedName>
</protein>
<dbReference type="Proteomes" id="UP000215914">
    <property type="component" value="Unassembled WGS sequence"/>
</dbReference>
<feature type="region of interest" description="Disordered" evidence="1">
    <location>
        <begin position="1"/>
        <end position="20"/>
    </location>
</feature>
<name>A0A9K3ITJ8_HELAN</name>
<dbReference type="AlphaFoldDB" id="A0A9K3ITJ8"/>
<keyword evidence="3" id="KW-1185">Reference proteome</keyword>
<gene>
    <name evidence="2" type="ORF">HanXRQr2_Chr06g0264631</name>
</gene>
<evidence type="ECO:0000313" key="2">
    <source>
        <dbReference type="EMBL" id="KAF5802871.1"/>
    </source>
</evidence>
<comment type="caution">
    <text evidence="2">The sequence shown here is derived from an EMBL/GenBank/DDBJ whole genome shotgun (WGS) entry which is preliminary data.</text>
</comment>
<evidence type="ECO:0000256" key="1">
    <source>
        <dbReference type="SAM" id="MobiDB-lite"/>
    </source>
</evidence>
<accession>A0A9K3ITJ8</accession>
<evidence type="ECO:0000313" key="3">
    <source>
        <dbReference type="Proteomes" id="UP000215914"/>
    </source>
</evidence>
<reference evidence="2" key="1">
    <citation type="journal article" date="2017" name="Nature">
        <title>The sunflower genome provides insights into oil metabolism, flowering and Asterid evolution.</title>
        <authorList>
            <person name="Badouin H."/>
            <person name="Gouzy J."/>
            <person name="Grassa C.J."/>
            <person name="Murat F."/>
            <person name="Staton S.E."/>
            <person name="Cottret L."/>
            <person name="Lelandais-Briere C."/>
            <person name="Owens G.L."/>
            <person name="Carrere S."/>
            <person name="Mayjonade B."/>
            <person name="Legrand L."/>
            <person name="Gill N."/>
            <person name="Kane N.C."/>
            <person name="Bowers J.E."/>
            <person name="Hubner S."/>
            <person name="Bellec A."/>
            <person name="Berard A."/>
            <person name="Berges H."/>
            <person name="Blanchet N."/>
            <person name="Boniface M.C."/>
            <person name="Brunel D."/>
            <person name="Catrice O."/>
            <person name="Chaidir N."/>
            <person name="Claudel C."/>
            <person name="Donnadieu C."/>
            <person name="Faraut T."/>
            <person name="Fievet G."/>
            <person name="Helmstetter N."/>
            <person name="King M."/>
            <person name="Knapp S.J."/>
            <person name="Lai Z."/>
            <person name="Le Paslier M.C."/>
            <person name="Lippi Y."/>
            <person name="Lorenzon L."/>
            <person name="Mandel J.R."/>
            <person name="Marage G."/>
            <person name="Marchand G."/>
            <person name="Marquand E."/>
            <person name="Bret-Mestries E."/>
            <person name="Morien E."/>
            <person name="Nambeesan S."/>
            <person name="Nguyen T."/>
            <person name="Pegot-Espagnet P."/>
            <person name="Pouilly N."/>
            <person name="Raftis F."/>
            <person name="Sallet E."/>
            <person name="Schiex T."/>
            <person name="Thomas J."/>
            <person name="Vandecasteele C."/>
            <person name="Vares D."/>
            <person name="Vear F."/>
            <person name="Vautrin S."/>
            <person name="Crespi M."/>
            <person name="Mangin B."/>
            <person name="Burke J.M."/>
            <person name="Salse J."/>
            <person name="Munos S."/>
            <person name="Vincourt P."/>
            <person name="Rieseberg L.H."/>
            <person name="Langlade N.B."/>
        </authorList>
    </citation>
    <scope>NUCLEOTIDE SEQUENCE</scope>
    <source>
        <tissue evidence="2">Leaves</tissue>
    </source>
</reference>
<dbReference type="Gramene" id="mRNA:HanXRQr2_Chr06g0264631">
    <property type="protein sequence ID" value="mRNA:HanXRQr2_Chr06g0264631"/>
    <property type="gene ID" value="HanXRQr2_Chr06g0264631"/>
</dbReference>
<feature type="region of interest" description="Disordered" evidence="1">
    <location>
        <begin position="254"/>
        <end position="280"/>
    </location>
</feature>
<organism evidence="2 3">
    <name type="scientific">Helianthus annuus</name>
    <name type="common">Common sunflower</name>
    <dbReference type="NCBI Taxonomy" id="4232"/>
    <lineage>
        <taxon>Eukaryota</taxon>
        <taxon>Viridiplantae</taxon>
        <taxon>Streptophyta</taxon>
        <taxon>Embryophyta</taxon>
        <taxon>Tracheophyta</taxon>
        <taxon>Spermatophyta</taxon>
        <taxon>Magnoliopsida</taxon>
        <taxon>eudicotyledons</taxon>
        <taxon>Gunneridae</taxon>
        <taxon>Pentapetalae</taxon>
        <taxon>asterids</taxon>
        <taxon>campanulids</taxon>
        <taxon>Asterales</taxon>
        <taxon>Asteraceae</taxon>
        <taxon>Asteroideae</taxon>
        <taxon>Heliantheae alliance</taxon>
        <taxon>Heliantheae</taxon>
        <taxon>Helianthus</taxon>
    </lineage>
</organism>